<dbReference type="Proteomes" id="UP000714380">
    <property type="component" value="Unassembled WGS sequence"/>
</dbReference>
<keyword evidence="6" id="KW-1185">Reference proteome</keyword>
<evidence type="ECO:0000313" key="6">
    <source>
        <dbReference type="Proteomes" id="UP000714380"/>
    </source>
</evidence>
<dbReference type="InterPro" id="IPR001789">
    <property type="entry name" value="Sig_transdc_resp-reg_receiver"/>
</dbReference>
<evidence type="ECO:0000313" key="5">
    <source>
        <dbReference type="EMBL" id="MCA6063936.1"/>
    </source>
</evidence>
<keyword evidence="3" id="KW-0812">Transmembrane</keyword>
<gene>
    <name evidence="5" type="ORF">I9W95_09980</name>
</gene>
<protein>
    <submittedName>
        <fullName evidence="5">Response regulator</fullName>
    </submittedName>
</protein>
<dbReference type="EMBL" id="JAEDAH010000049">
    <property type="protein sequence ID" value="MCA6063936.1"/>
    <property type="molecule type" value="Genomic_DNA"/>
</dbReference>
<keyword evidence="1 2" id="KW-0597">Phosphoprotein</keyword>
<dbReference type="CDD" id="cd00156">
    <property type="entry name" value="REC"/>
    <property type="match status" value="1"/>
</dbReference>
<evidence type="ECO:0000256" key="2">
    <source>
        <dbReference type="PROSITE-ProRule" id="PRU00169"/>
    </source>
</evidence>
<dbReference type="PANTHER" id="PTHR44591:SF3">
    <property type="entry name" value="RESPONSE REGULATORY DOMAIN-CONTAINING PROTEIN"/>
    <property type="match status" value="1"/>
</dbReference>
<proteinExistence type="predicted"/>
<name>A0ABS7ZQD7_9GAMM</name>
<organism evidence="5 6">
    <name type="scientific">Thalassolituus marinus</name>
    <dbReference type="NCBI Taxonomy" id="671053"/>
    <lineage>
        <taxon>Bacteria</taxon>
        <taxon>Pseudomonadati</taxon>
        <taxon>Pseudomonadota</taxon>
        <taxon>Gammaproteobacteria</taxon>
        <taxon>Oceanospirillales</taxon>
        <taxon>Oceanospirillaceae</taxon>
        <taxon>Thalassolituus</taxon>
    </lineage>
</organism>
<keyword evidence="3" id="KW-0472">Membrane</keyword>
<dbReference type="PANTHER" id="PTHR44591">
    <property type="entry name" value="STRESS RESPONSE REGULATOR PROTEIN 1"/>
    <property type="match status" value="1"/>
</dbReference>
<dbReference type="InterPro" id="IPR011006">
    <property type="entry name" value="CheY-like_superfamily"/>
</dbReference>
<dbReference type="SMART" id="SM00448">
    <property type="entry name" value="REC"/>
    <property type="match status" value="1"/>
</dbReference>
<feature type="modified residue" description="4-aspartylphosphate" evidence="2">
    <location>
        <position position="54"/>
    </location>
</feature>
<dbReference type="Pfam" id="PF00072">
    <property type="entry name" value="Response_reg"/>
    <property type="match status" value="1"/>
</dbReference>
<feature type="domain" description="Response regulatory" evidence="4">
    <location>
        <begin position="5"/>
        <end position="121"/>
    </location>
</feature>
<dbReference type="InterPro" id="IPR050595">
    <property type="entry name" value="Bact_response_regulator"/>
</dbReference>
<sequence length="289" mass="31358">MTIRNALVVDDSKSARMMLQRLLSKMNVQAETVDSAEEALSFLESRQPDVIFMDHMMPGMDGLAATQLIKSNPRTAGIPTIMYTSKEGDEYQDMARSHGAEGVLAKPASHEAVMAVIEALDEPAANDDSSATPAAIPLVEIDRLVQKHLKAAIAEAKAEISAGLDTTTQQLQAMQAQQIDIAQARIYQQFDRWKNEFEKSQSDEALFQKTRTLNQRLAITVADRMVKKNADDLVTVMKTNRTTLESSIASVKSDLQKQQAIALKQAVIGAAAIGTVLGGAIGVLAAFML</sequence>
<dbReference type="PROSITE" id="PS50110">
    <property type="entry name" value="RESPONSE_REGULATORY"/>
    <property type="match status" value="1"/>
</dbReference>
<reference evidence="5 6" key="1">
    <citation type="submission" date="2020-12" db="EMBL/GenBank/DDBJ databases">
        <title>Novel Thalassolituus-related marine hydrocarbonoclastic bacteria mediated algae-derived hydrocarbons mineralization in twilight zone of the northern South China Sea.</title>
        <authorList>
            <person name="Dong C."/>
        </authorList>
    </citation>
    <scope>NUCLEOTIDE SEQUENCE [LARGE SCALE GENOMIC DNA]</scope>
    <source>
        <strain evidence="5 6">IMCC1826</strain>
    </source>
</reference>
<evidence type="ECO:0000256" key="1">
    <source>
        <dbReference type="ARBA" id="ARBA00022553"/>
    </source>
</evidence>
<comment type="caution">
    <text evidence="5">The sequence shown here is derived from an EMBL/GenBank/DDBJ whole genome shotgun (WGS) entry which is preliminary data.</text>
</comment>
<dbReference type="RefSeq" id="WP_225674422.1">
    <property type="nucleotide sequence ID" value="NZ_JAEDAH010000049.1"/>
</dbReference>
<accession>A0ABS7ZQD7</accession>
<evidence type="ECO:0000256" key="3">
    <source>
        <dbReference type="SAM" id="Phobius"/>
    </source>
</evidence>
<dbReference type="Gene3D" id="3.40.50.2300">
    <property type="match status" value="1"/>
</dbReference>
<evidence type="ECO:0000259" key="4">
    <source>
        <dbReference type="PROSITE" id="PS50110"/>
    </source>
</evidence>
<keyword evidence="3" id="KW-1133">Transmembrane helix</keyword>
<feature type="transmembrane region" description="Helical" evidence="3">
    <location>
        <begin position="266"/>
        <end position="287"/>
    </location>
</feature>
<dbReference type="SUPFAM" id="SSF52172">
    <property type="entry name" value="CheY-like"/>
    <property type="match status" value="1"/>
</dbReference>